<gene>
    <name evidence="1" type="ORF">CesoFtcFv8_006668</name>
</gene>
<keyword evidence="2" id="KW-1185">Reference proteome</keyword>
<proteinExistence type="predicted"/>
<organism evidence="1 2">
    <name type="scientific">Champsocephalus esox</name>
    <name type="common">pike icefish</name>
    <dbReference type="NCBI Taxonomy" id="159716"/>
    <lineage>
        <taxon>Eukaryota</taxon>
        <taxon>Metazoa</taxon>
        <taxon>Chordata</taxon>
        <taxon>Craniata</taxon>
        <taxon>Vertebrata</taxon>
        <taxon>Euteleostomi</taxon>
        <taxon>Actinopterygii</taxon>
        <taxon>Neopterygii</taxon>
        <taxon>Teleostei</taxon>
        <taxon>Neoteleostei</taxon>
        <taxon>Acanthomorphata</taxon>
        <taxon>Eupercaria</taxon>
        <taxon>Perciformes</taxon>
        <taxon>Notothenioidei</taxon>
        <taxon>Channichthyidae</taxon>
        <taxon>Champsocephalus</taxon>
    </lineage>
</organism>
<protein>
    <submittedName>
        <fullName evidence="1">Uncharacterized protein</fullName>
    </submittedName>
</protein>
<reference evidence="1 2" key="1">
    <citation type="journal article" date="2023" name="Mol. Biol. Evol.">
        <title>Genomics of Secondarily Temperate Adaptation in the Only Non-Antarctic Icefish.</title>
        <authorList>
            <person name="Rivera-Colon A.G."/>
            <person name="Rayamajhi N."/>
            <person name="Minhas B.F."/>
            <person name="Madrigal G."/>
            <person name="Bilyk K.T."/>
            <person name="Yoon V."/>
            <person name="Hune M."/>
            <person name="Gregory S."/>
            <person name="Cheng C.H.C."/>
            <person name="Catchen J.M."/>
        </authorList>
    </citation>
    <scope>NUCLEOTIDE SEQUENCE [LARGE SCALE GENOMIC DNA]</scope>
    <source>
        <strain evidence="1">JC2023a</strain>
    </source>
</reference>
<sequence length="120" mass="13482">MVEVNVCGALQHEQVALFALYSYSRLTFEMSLLRQGEGWRSLSSRDLASVCKYRAWADGGKLASALEPYGAYAHGGVCKDPGHGVRADDRRPLRLAQETRQCHWHWDDSAPELILEGLDY</sequence>
<dbReference type="Proteomes" id="UP001335648">
    <property type="component" value="Unassembled WGS sequence"/>
</dbReference>
<evidence type="ECO:0000313" key="2">
    <source>
        <dbReference type="Proteomes" id="UP001335648"/>
    </source>
</evidence>
<accession>A0AAN8H742</accession>
<comment type="caution">
    <text evidence="1">The sequence shown here is derived from an EMBL/GenBank/DDBJ whole genome shotgun (WGS) entry which is preliminary data.</text>
</comment>
<dbReference type="AlphaFoldDB" id="A0AAN8H742"/>
<dbReference type="EMBL" id="JAULUE010002050">
    <property type="protein sequence ID" value="KAK5905179.1"/>
    <property type="molecule type" value="Genomic_DNA"/>
</dbReference>
<evidence type="ECO:0000313" key="1">
    <source>
        <dbReference type="EMBL" id="KAK5905179.1"/>
    </source>
</evidence>
<name>A0AAN8H742_9TELE</name>